<dbReference type="AlphaFoldDB" id="A0A2I0WZE2"/>
<keyword evidence="2" id="KW-0547">Nucleotide-binding</keyword>
<dbReference type="InterPro" id="IPR001650">
    <property type="entry name" value="Helicase_C-like"/>
</dbReference>
<gene>
    <name evidence="2" type="ORF">MA16_Dca025109</name>
</gene>
<reference evidence="2 3" key="2">
    <citation type="journal article" date="2017" name="Nature">
        <title>The Apostasia genome and the evolution of orchids.</title>
        <authorList>
            <person name="Zhang G.Q."/>
            <person name="Liu K.W."/>
            <person name="Li Z."/>
            <person name="Lohaus R."/>
            <person name="Hsiao Y.Y."/>
            <person name="Niu S.C."/>
            <person name="Wang J.Y."/>
            <person name="Lin Y.C."/>
            <person name="Xu Q."/>
            <person name="Chen L.J."/>
            <person name="Yoshida K."/>
            <person name="Fujiwara S."/>
            <person name="Wang Z.W."/>
            <person name="Zhang Y.Q."/>
            <person name="Mitsuda N."/>
            <person name="Wang M."/>
            <person name="Liu G.H."/>
            <person name="Pecoraro L."/>
            <person name="Huang H.X."/>
            <person name="Xiao X.J."/>
            <person name="Lin M."/>
            <person name="Wu X.Y."/>
            <person name="Wu W.L."/>
            <person name="Chen Y.Y."/>
            <person name="Chang S.B."/>
            <person name="Sakamoto S."/>
            <person name="Ohme-Takagi M."/>
            <person name="Yagi M."/>
            <person name="Zeng S.J."/>
            <person name="Shen C.Y."/>
            <person name="Yeh C.M."/>
            <person name="Luo Y.B."/>
            <person name="Tsai W.C."/>
            <person name="Van de Peer Y."/>
            <person name="Liu Z.J."/>
        </authorList>
    </citation>
    <scope>NUCLEOTIDE SEQUENCE [LARGE SCALE GENOMIC DNA]</scope>
    <source>
        <tissue evidence="2">The whole plant</tissue>
    </source>
</reference>
<dbReference type="Gene3D" id="3.40.50.300">
    <property type="entry name" value="P-loop containing nucleotide triphosphate hydrolases"/>
    <property type="match status" value="1"/>
</dbReference>
<keyword evidence="2" id="KW-0378">Hydrolase</keyword>
<evidence type="ECO:0000313" key="2">
    <source>
        <dbReference type="EMBL" id="PKU81034.1"/>
    </source>
</evidence>
<reference evidence="2 3" key="1">
    <citation type="journal article" date="2016" name="Sci. Rep.">
        <title>The Dendrobium catenatum Lindl. genome sequence provides insights into polysaccharide synthase, floral development and adaptive evolution.</title>
        <authorList>
            <person name="Zhang G.Q."/>
            <person name="Xu Q."/>
            <person name="Bian C."/>
            <person name="Tsai W.C."/>
            <person name="Yeh C.M."/>
            <person name="Liu K.W."/>
            <person name="Yoshida K."/>
            <person name="Zhang L.S."/>
            <person name="Chang S.B."/>
            <person name="Chen F."/>
            <person name="Shi Y."/>
            <person name="Su Y.Y."/>
            <person name="Zhang Y.Q."/>
            <person name="Chen L.J."/>
            <person name="Yin Y."/>
            <person name="Lin M."/>
            <person name="Huang H."/>
            <person name="Deng H."/>
            <person name="Wang Z.W."/>
            <person name="Zhu S.L."/>
            <person name="Zhao X."/>
            <person name="Deng C."/>
            <person name="Niu S.C."/>
            <person name="Huang J."/>
            <person name="Wang M."/>
            <person name="Liu G.H."/>
            <person name="Yang H.J."/>
            <person name="Xiao X.J."/>
            <person name="Hsiao Y.Y."/>
            <person name="Wu W.L."/>
            <person name="Chen Y.Y."/>
            <person name="Mitsuda N."/>
            <person name="Ohme-Takagi M."/>
            <person name="Luo Y.B."/>
            <person name="Van de Peer Y."/>
            <person name="Liu Z.J."/>
        </authorList>
    </citation>
    <scope>NUCLEOTIDE SEQUENCE [LARGE SCALE GENOMIC DNA]</scope>
    <source>
        <tissue evidence="2">The whole plant</tissue>
    </source>
</reference>
<dbReference type="SUPFAM" id="SSF52540">
    <property type="entry name" value="P-loop containing nucleoside triphosphate hydrolases"/>
    <property type="match status" value="1"/>
</dbReference>
<evidence type="ECO:0000259" key="1">
    <source>
        <dbReference type="Pfam" id="PF00271"/>
    </source>
</evidence>
<evidence type="ECO:0000313" key="3">
    <source>
        <dbReference type="Proteomes" id="UP000233837"/>
    </source>
</evidence>
<dbReference type="STRING" id="906689.A0A2I0WZE2"/>
<accession>A0A2I0WZE2</accession>
<name>A0A2I0WZE2_9ASPA</name>
<keyword evidence="2" id="KW-0067">ATP-binding</keyword>
<dbReference type="Pfam" id="PF00271">
    <property type="entry name" value="Helicase_C"/>
    <property type="match status" value="1"/>
</dbReference>
<protein>
    <submittedName>
        <fullName evidence="2">DEAD-box ATP-dependent RNA helicase 36</fullName>
    </submittedName>
</protein>
<dbReference type="InterPro" id="IPR027417">
    <property type="entry name" value="P-loop_NTPase"/>
</dbReference>
<dbReference type="Proteomes" id="UP000233837">
    <property type="component" value="Unassembled WGS sequence"/>
</dbReference>
<dbReference type="GO" id="GO:0004386">
    <property type="term" value="F:helicase activity"/>
    <property type="evidence" value="ECO:0007669"/>
    <property type="project" value="UniProtKB-KW"/>
</dbReference>
<sequence>MTSNLQALLEISSNRSYFFEEYEGIKMVESLKQLYILPALNKFKSGQIPNLLATDVASRGLDIPTIDLVKHCLIY</sequence>
<feature type="domain" description="Helicase C-terminal" evidence="1">
    <location>
        <begin position="22"/>
        <end position="70"/>
    </location>
</feature>
<dbReference type="EMBL" id="KZ502291">
    <property type="protein sequence ID" value="PKU81034.1"/>
    <property type="molecule type" value="Genomic_DNA"/>
</dbReference>
<organism evidence="2 3">
    <name type="scientific">Dendrobium catenatum</name>
    <dbReference type="NCBI Taxonomy" id="906689"/>
    <lineage>
        <taxon>Eukaryota</taxon>
        <taxon>Viridiplantae</taxon>
        <taxon>Streptophyta</taxon>
        <taxon>Embryophyta</taxon>
        <taxon>Tracheophyta</taxon>
        <taxon>Spermatophyta</taxon>
        <taxon>Magnoliopsida</taxon>
        <taxon>Liliopsida</taxon>
        <taxon>Asparagales</taxon>
        <taxon>Orchidaceae</taxon>
        <taxon>Epidendroideae</taxon>
        <taxon>Malaxideae</taxon>
        <taxon>Dendrobiinae</taxon>
        <taxon>Dendrobium</taxon>
    </lineage>
</organism>
<keyword evidence="2" id="KW-0347">Helicase</keyword>
<keyword evidence="3" id="KW-1185">Reference proteome</keyword>
<proteinExistence type="predicted"/>